<dbReference type="Gene3D" id="1.10.8.10">
    <property type="entry name" value="DNA helicase RuvA subunit, C-terminal domain"/>
    <property type="match status" value="1"/>
</dbReference>
<dbReference type="GO" id="GO:0005854">
    <property type="term" value="C:nascent polypeptide-associated complex"/>
    <property type="evidence" value="ECO:0007669"/>
    <property type="project" value="InterPro"/>
</dbReference>
<organism evidence="2 3">
    <name type="scientific">Streptomyces pseudovenezuelae</name>
    <dbReference type="NCBI Taxonomy" id="67350"/>
    <lineage>
        <taxon>Bacteria</taxon>
        <taxon>Bacillati</taxon>
        <taxon>Actinomycetota</taxon>
        <taxon>Actinomycetes</taxon>
        <taxon>Kitasatosporales</taxon>
        <taxon>Streptomycetaceae</taxon>
        <taxon>Streptomyces</taxon>
        <taxon>Streptomyces aurantiacus group</taxon>
    </lineage>
</organism>
<reference evidence="2 3" key="1">
    <citation type="submission" date="2015-10" db="EMBL/GenBank/DDBJ databases">
        <title>Draft genome sequence of Streptomyces pseudovenezuelae DSM 40212, type strain for the species Streptomyces pseudovenezuelae.</title>
        <authorList>
            <person name="Ruckert C."/>
            <person name="Winkler A."/>
            <person name="Kalinowski J."/>
            <person name="Kampfer P."/>
            <person name="Glaeser S."/>
        </authorList>
    </citation>
    <scope>NUCLEOTIDE SEQUENCE [LARGE SCALE GENOMIC DNA]</scope>
    <source>
        <strain evidence="2 3">DSM 40212</strain>
    </source>
</reference>
<comment type="caution">
    <text evidence="2">The sequence shown here is derived from an EMBL/GenBank/DDBJ whole genome shotgun (WGS) entry which is preliminary data.</text>
</comment>
<accession>A0A117PPD9</accession>
<name>A0A117PPD9_9ACTN</name>
<evidence type="ECO:0000313" key="3">
    <source>
        <dbReference type="Proteomes" id="UP000053039"/>
    </source>
</evidence>
<gene>
    <name evidence="2" type="ORF">AQI94_31630</name>
</gene>
<protein>
    <recommendedName>
        <fullName evidence="1">Nascent polypeptide-associated complex subunit alpha-like UBA domain-containing protein</fullName>
    </recommendedName>
</protein>
<feature type="domain" description="Nascent polypeptide-associated complex subunit alpha-like UBA" evidence="1">
    <location>
        <begin position="28"/>
        <end position="66"/>
    </location>
</feature>
<dbReference type="PANTHER" id="PTHR21713">
    <property type="entry name" value="NASCENT POLYPEPTIDE ASSOCIATED COMPLEX ALPHA SUBUNIT-RELATED"/>
    <property type="match status" value="1"/>
</dbReference>
<evidence type="ECO:0000259" key="1">
    <source>
        <dbReference type="Pfam" id="PF19026"/>
    </source>
</evidence>
<proteinExistence type="predicted"/>
<dbReference type="InterPro" id="IPR044034">
    <property type="entry name" value="NAC-like_UBA"/>
</dbReference>
<dbReference type="InterPro" id="IPR009060">
    <property type="entry name" value="UBA-like_sf"/>
</dbReference>
<dbReference type="EMBL" id="LMWM01000031">
    <property type="protein sequence ID" value="KUM84427.1"/>
    <property type="molecule type" value="Genomic_DNA"/>
</dbReference>
<sequence length="68" mass="7384">MEDFMPEDFEDVPEPEDDTIEATVDETGVDPKDIEVVMNETGASRAKAVRALKENDGDLINAIMAVSG</sequence>
<evidence type="ECO:0000313" key="2">
    <source>
        <dbReference type="EMBL" id="KUM84427.1"/>
    </source>
</evidence>
<dbReference type="CDD" id="cd14358">
    <property type="entry name" value="UBA_NAC_euk"/>
    <property type="match status" value="1"/>
</dbReference>
<dbReference type="AlphaFoldDB" id="A0A117PPD9"/>
<dbReference type="Pfam" id="PF19026">
    <property type="entry name" value="UBA_HYPK"/>
    <property type="match status" value="1"/>
</dbReference>
<dbReference type="InterPro" id="IPR016641">
    <property type="entry name" value="EGD2/NACA0like"/>
</dbReference>
<dbReference type="Proteomes" id="UP000053039">
    <property type="component" value="Unassembled WGS sequence"/>
</dbReference>
<dbReference type="SUPFAM" id="SSF46934">
    <property type="entry name" value="UBA-like"/>
    <property type="match status" value="1"/>
</dbReference>